<protein>
    <submittedName>
        <fullName evidence="3">SGNH/GDSL hydrolase family protein</fullName>
    </submittedName>
</protein>
<dbReference type="InterPro" id="IPR048977">
    <property type="entry name" value="SsfX3-like_N"/>
</dbReference>
<dbReference type="Proteomes" id="UP001500622">
    <property type="component" value="Unassembled WGS sequence"/>
</dbReference>
<dbReference type="GO" id="GO:0016787">
    <property type="term" value="F:hydrolase activity"/>
    <property type="evidence" value="ECO:0007669"/>
    <property type="project" value="UniProtKB-KW"/>
</dbReference>
<dbReference type="PANTHER" id="PTHR30383:SF5">
    <property type="entry name" value="SGNH HYDROLASE-TYPE ESTERASE DOMAIN-CONTAINING PROTEIN"/>
    <property type="match status" value="1"/>
</dbReference>
<dbReference type="Pfam" id="PF21181">
    <property type="entry name" value="SsfX3_N"/>
    <property type="match status" value="1"/>
</dbReference>
<dbReference type="Gene3D" id="3.40.50.1110">
    <property type="entry name" value="SGNH hydrolase"/>
    <property type="match status" value="1"/>
</dbReference>
<dbReference type="InterPro" id="IPR036514">
    <property type="entry name" value="SGNH_hydro_sf"/>
</dbReference>
<dbReference type="Gene3D" id="2.60.120.260">
    <property type="entry name" value="Galactose-binding domain-like"/>
    <property type="match status" value="1"/>
</dbReference>
<feature type="domain" description="SsfX3-like N-terminal" evidence="2">
    <location>
        <begin position="11"/>
        <end position="125"/>
    </location>
</feature>
<dbReference type="Pfam" id="PF13472">
    <property type="entry name" value="Lipase_GDSL_2"/>
    <property type="match status" value="1"/>
</dbReference>
<evidence type="ECO:0000259" key="2">
    <source>
        <dbReference type="Pfam" id="PF21181"/>
    </source>
</evidence>
<dbReference type="InterPro" id="IPR013830">
    <property type="entry name" value="SGNH_hydro"/>
</dbReference>
<comment type="caution">
    <text evidence="3">The sequence shown here is derived from an EMBL/GenBank/DDBJ whole genome shotgun (WGS) entry which is preliminary data.</text>
</comment>
<dbReference type="InterPro" id="IPR051532">
    <property type="entry name" value="Ester_Hydrolysis_Enzymes"/>
</dbReference>
<keyword evidence="3" id="KW-0378">Hydrolase</keyword>
<reference evidence="4" key="1">
    <citation type="journal article" date="2019" name="Int. J. Syst. Evol. Microbiol.">
        <title>The Global Catalogue of Microorganisms (GCM) 10K type strain sequencing project: providing services to taxonomists for standard genome sequencing and annotation.</title>
        <authorList>
            <consortium name="The Broad Institute Genomics Platform"/>
            <consortium name="The Broad Institute Genome Sequencing Center for Infectious Disease"/>
            <person name="Wu L."/>
            <person name="Ma J."/>
        </authorList>
    </citation>
    <scope>NUCLEOTIDE SEQUENCE [LARGE SCALE GENOMIC DNA]</scope>
    <source>
        <strain evidence="4">JCM 17810</strain>
    </source>
</reference>
<evidence type="ECO:0000259" key="1">
    <source>
        <dbReference type="Pfam" id="PF13472"/>
    </source>
</evidence>
<keyword evidence="4" id="KW-1185">Reference proteome</keyword>
<name>A0ABP8LL18_9MICO</name>
<organism evidence="3 4">
    <name type="scientific">Georgenia halophila</name>
    <dbReference type="NCBI Taxonomy" id="620889"/>
    <lineage>
        <taxon>Bacteria</taxon>
        <taxon>Bacillati</taxon>
        <taxon>Actinomycetota</taxon>
        <taxon>Actinomycetes</taxon>
        <taxon>Micrococcales</taxon>
        <taxon>Bogoriellaceae</taxon>
        <taxon>Georgenia</taxon>
    </lineage>
</organism>
<dbReference type="PANTHER" id="PTHR30383">
    <property type="entry name" value="THIOESTERASE 1/PROTEASE 1/LYSOPHOSPHOLIPASE L1"/>
    <property type="match status" value="1"/>
</dbReference>
<dbReference type="EMBL" id="BAABGN010000013">
    <property type="protein sequence ID" value="GAA4431764.1"/>
    <property type="molecule type" value="Genomic_DNA"/>
</dbReference>
<evidence type="ECO:0000313" key="3">
    <source>
        <dbReference type="EMBL" id="GAA4431764.1"/>
    </source>
</evidence>
<dbReference type="RefSeq" id="WP_345218197.1">
    <property type="nucleotide sequence ID" value="NZ_BAABGN010000013.1"/>
</dbReference>
<sequence length="334" mass="36127">MTRIRGDDARLTWDGVISVEHTPSGTRGWRLPHERIDLFPDGDLAQRAAMQAGVRVRLGTDARTVVGRATVAGLADEARVDAVVGNELVASASVTPQGDFVLDDLPAGDESIEVWLPQFGEFRLRELTVDDDARVWRAPPLAQRRLVTYGSSITQCRTAASPAQTWPALLARRFDLDLTCLGFGGQCHLDPLVAHEIGALAPDVVTMCVGINIYGSATFSARSLLPAILGFVTTVRESSPTVPILMISPIGSPERETTPNAVGLTLVQIRSQVAEAVRLLRKHGDENLHLLDGLDVLPLERADRLDDGLHPDAEGYRLMAEAIGPRVESLLQTS</sequence>
<proteinExistence type="predicted"/>
<feature type="domain" description="SGNH hydrolase-type esterase" evidence="1">
    <location>
        <begin position="149"/>
        <end position="318"/>
    </location>
</feature>
<evidence type="ECO:0000313" key="4">
    <source>
        <dbReference type="Proteomes" id="UP001500622"/>
    </source>
</evidence>
<gene>
    <name evidence="3" type="ORF">GCM10023169_36650</name>
</gene>
<accession>A0ABP8LL18</accession>
<dbReference type="SUPFAM" id="SSF52266">
    <property type="entry name" value="SGNH hydrolase"/>
    <property type="match status" value="1"/>
</dbReference>